<evidence type="ECO:0000313" key="3">
    <source>
        <dbReference type="EMBL" id="KAA9340244.1"/>
    </source>
</evidence>
<evidence type="ECO:0000313" key="4">
    <source>
        <dbReference type="Proteomes" id="UP000326570"/>
    </source>
</evidence>
<dbReference type="Proteomes" id="UP000326570">
    <property type="component" value="Unassembled WGS sequence"/>
</dbReference>
<dbReference type="AlphaFoldDB" id="A0A5N1J1E1"/>
<comment type="caution">
    <text evidence="3">The sequence shown here is derived from an EMBL/GenBank/DDBJ whole genome shotgun (WGS) entry which is preliminary data.</text>
</comment>
<dbReference type="InterPro" id="IPR011250">
    <property type="entry name" value="OMP/PagP_B-barrel"/>
</dbReference>
<feature type="signal peptide" evidence="1">
    <location>
        <begin position="1"/>
        <end position="21"/>
    </location>
</feature>
<accession>A0A5N1J1E1</accession>
<organism evidence="3 4">
    <name type="scientific">Adhaeribacter soli</name>
    <dbReference type="NCBI Taxonomy" id="2607655"/>
    <lineage>
        <taxon>Bacteria</taxon>
        <taxon>Pseudomonadati</taxon>
        <taxon>Bacteroidota</taxon>
        <taxon>Cytophagia</taxon>
        <taxon>Cytophagales</taxon>
        <taxon>Hymenobacteraceae</taxon>
        <taxon>Adhaeribacter</taxon>
    </lineage>
</organism>
<dbReference type="SUPFAM" id="SSF56925">
    <property type="entry name" value="OMPA-like"/>
    <property type="match status" value="1"/>
</dbReference>
<feature type="chain" id="PRO_5024789473" evidence="1">
    <location>
        <begin position="22"/>
        <end position="256"/>
    </location>
</feature>
<evidence type="ECO:0000256" key="1">
    <source>
        <dbReference type="SAM" id="SignalP"/>
    </source>
</evidence>
<dbReference type="EMBL" id="VTWT01000003">
    <property type="protein sequence ID" value="KAA9340244.1"/>
    <property type="molecule type" value="Genomic_DNA"/>
</dbReference>
<dbReference type="InterPro" id="IPR025665">
    <property type="entry name" value="Beta-barrel_OMP_2"/>
</dbReference>
<gene>
    <name evidence="3" type="ORF">F0P94_07810</name>
</gene>
<reference evidence="3 4" key="1">
    <citation type="submission" date="2019-09" db="EMBL/GenBank/DDBJ databases">
        <title>Genome sequence of Adhaeribacter sp. M2.</title>
        <authorList>
            <person name="Srinivasan S."/>
        </authorList>
    </citation>
    <scope>NUCLEOTIDE SEQUENCE [LARGE SCALE GENOMIC DNA]</scope>
    <source>
        <strain evidence="3 4">M2</strain>
    </source>
</reference>
<proteinExistence type="predicted"/>
<dbReference type="Pfam" id="PF13568">
    <property type="entry name" value="OMP_b-brl_2"/>
    <property type="match status" value="1"/>
</dbReference>
<keyword evidence="1" id="KW-0732">Signal</keyword>
<keyword evidence="4" id="KW-1185">Reference proteome</keyword>
<dbReference type="RefSeq" id="WP_150903316.1">
    <property type="nucleotide sequence ID" value="NZ_VTWT01000003.1"/>
</dbReference>
<dbReference type="Gene3D" id="2.40.160.20">
    <property type="match status" value="1"/>
</dbReference>
<name>A0A5N1J1E1_9BACT</name>
<evidence type="ECO:0000259" key="2">
    <source>
        <dbReference type="Pfam" id="PF13568"/>
    </source>
</evidence>
<sequence>MKKALPVLAFLFGIMPFLASAQSEGVGPYIGAAAAINNTWIIIDNELQNNEHHDHKATFGPAGGLVLGYKFNDRHSLQLEGAYSKQGAKYDLLNSDNRVIGKKEIDLKYLAVPLLFKLSGTGTTRFNIHVGPQVAFLLSGEEVNTFDENVVVSNPNMPNNGQTIPAGTYTISDKDPANAGVYKLNNIAPSIVLGFGVEHDLSDQLYLTANLRFNYSWTNINDDEVVAHPNDLDKYTLRYNVLGGLQVGLHYFFQKP</sequence>
<protein>
    <submittedName>
        <fullName evidence="3">PorT family protein</fullName>
    </submittedName>
</protein>
<feature type="domain" description="Outer membrane protein beta-barrel" evidence="2">
    <location>
        <begin position="40"/>
        <end position="220"/>
    </location>
</feature>